<keyword evidence="5" id="KW-1003">Cell membrane</keyword>
<evidence type="ECO:0000256" key="1">
    <source>
        <dbReference type="ARBA" id="ARBA00004651"/>
    </source>
</evidence>
<evidence type="ECO:0000313" key="13">
    <source>
        <dbReference type="Proteomes" id="UP000886786"/>
    </source>
</evidence>
<evidence type="ECO:0000256" key="4">
    <source>
        <dbReference type="ARBA" id="ARBA00016962"/>
    </source>
</evidence>
<gene>
    <name evidence="12" type="ORF">IAB27_02735</name>
</gene>
<comment type="subcellular location">
    <subcellularLocation>
        <location evidence="1">Cell membrane</location>
        <topology evidence="1">Multi-pass membrane protein</topology>
    </subcellularLocation>
</comment>
<dbReference type="GO" id="GO:0005886">
    <property type="term" value="C:plasma membrane"/>
    <property type="evidence" value="ECO:0007669"/>
    <property type="project" value="UniProtKB-SubCell"/>
</dbReference>
<evidence type="ECO:0000256" key="5">
    <source>
        <dbReference type="ARBA" id="ARBA00022475"/>
    </source>
</evidence>
<accession>A0A9D0ZQS8</accession>
<feature type="domain" description="ABC3 transporter permease C-terminal" evidence="11">
    <location>
        <begin position="122"/>
        <end position="245"/>
    </location>
</feature>
<organism evidence="12 13">
    <name type="scientific">Candidatus Coprosoma intestinipullorum</name>
    <dbReference type="NCBI Taxonomy" id="2840752"/>
    <lineage>
        <taxon>Bacteria</taxon>
        <taxon>Bacillati</taxon>
        <taxon>Bacillota</taxon>
        <taxon>Bacillota incertae sedis</taxon>
        <taxon>Candidatus Coprosoma</taxon>
    </lineage>
</organism>
<comment type="function">
    <text evidence="9">Part of the ABC transporter complex hrt involved in hemin import. Responsible for the translocation of the substrate across the membrane.</text>
</comment>
<keyword evidence="7 10" id="KW-1133">Transmembrane helix</keyword>
<dbReference type="PANTHER" id="PTHR43738">
    <property type="entry name" value="ABC TRANSPORTER, MEMBRANE PROTEIN"/>
    <property type="match status" value="1"/>
</dbReference>
<dbReference type="EMBL" id="DVFV01000051">
    <property type="protein sequence ID" value="HIQ90530.1"/>
    <property type="molecule type" value="Genomic_DNA"/>
</dbReference>
<name>A0A9D0ZQS8_9FIRM</name>
<dbReference type="Proteomes" id="UP000886786">
    <property type="component" value="Unassembled WGS sequence"/>
</dbReference>
<comment type="caution">
    <text evidence="12">The sequence shown here is derived from an EMBL/GenBank/DDBJ whole genome shotgun (WGS) entry which is preliminary data.</text>
</comment>
<dbReference type="Pfam" id="PF02687">
    <property type="entry name" value="FtsX"/>
    <property type="match status" value="1"/>
</dbReference>
<protein>
    <recommendedName>
        <fullName evidence="4">Putative hemin transport system permease protein HrtB</fullName>
    </recommendedName>
</protein>
<comment type="subunit">
    <text evidence="3">The complex is composed of two ATP-binding proteins (HrtA), two transmembrane proteins (HrtB) and a solute-binding protein.</text>
</comment>
<feature type="transmembrane region" description="Helical" evidence="10">
    <location>
        <begin position="287"/>
        <end position="308"/>
    </location>
</feature>
<comment type="similarity">
    <text evidence="2">Belongs to the ABC-4 integral membrane protein family. HrtB subfamily.</text>
</comment>
<sequence length="611" mass="70338">MLKILIRSRLRDKKELVISLLSIILASVLMFTVSLVFSSVYGYAIDVYDGYTVIVEGKLEGYDEYLKNGDYYLNFKPSEVYDKTEELCQVHECDKVTYNTKLLSLYGIGESNYLRVIKNILIFVLLIISISVFFIIYNSFRVSFLHRKRDIITMRAIGIDSRNLISISLIERIILSLFGILIGFVLAVLFTNLIILVLNDLLREIIQGKIRIRFNLSFIVISILFILGVSLISAFFAALGLRKYQIMDGFREEGPAQEKINYKIDKNIPIYFALTNFERDRKRYRPLTVSIFILTFLICVFSSFLSYVKYGTSNYVISPDYDVSISSYEDLSYIKKDINVKKMVSFRSCSLESYLDGSYYSVLVTDLGGDEVINRVIDIKEVGEKFERVDKSLFEGPITLGLNGNYYDLVLSDKIPFGFNDKLKAGNLVVNLDEKNFDAVCEVDSYNLILNTESNIDDYLKDKTFSYFNAKKAREITNNLILGINFVLYGMTLLLWMVFLSSVISILSLSMDFRVKYFSLLKSLGFTSFFKVLGYEALNIALRGFIYSVPFIFLADRFLYECAALVFDDTRLILNVHVLVLSFIFNFLVILFIFGVMHKKFFKRSLASNLR</sequence>
<feature type="transmembrane region" description="Helical" evidence="10">
    <location>
        <begin position="20"/>
        <end position="44"/>
    </location>
</feature>
<feature type="transmembrane region" description="Helical" evidence="10">
    <location>
        <begin position="218"/>
        <end position="241"/>
    </location>
</feature>
<feature type="transmembrane region" description="Helical" evidence="10">
    <location>
        <begin position="532"/>
        <end position="553"/>
    </location>
</feature>
<feature type="transmembrane region" description="Helical" evidence="10">
    <location>
        <begin position="120"/>
        <end position="140"/>
    </location>
</feature>
<dbReference type="InterPro" id="IPR003838">
    <property type="entry name" value="ABC3_permease_C"/>
</dbReference>
<feature type="transmembrane region" description="Helical" evidence="10">
    <location>
        <begin position="173"/>
        <end position="198"/>
    </location>
</feature>
<feature type="transmembrane region" description="Helical" evidence="10">
    <location>
        <begin position="486"/>
        <end position="511"/>
    </location>
</feature>
<feature type="transmembrane region" description="Helical" evidence="10">
    <location>
        <begin position="573"/>
        <end position="596"/>
    </location>
</feature>
<evidence type="ECO:0000256" key="6">
    <source>
        <dbReference type="ARBA" id="ARBA00022692"/>
    </source>
</evidence>
<proteinExistence type="inferred from homology"/>
<evidence type="ECO:0000256" key="9">
    <source>
        <dbReference type="ARBA" id="ARBA00024973"/>
    </source>
</evidence>
<evidence type="ECO:0000313" key="12">
    <source>
        <dbReference type="EMBL" id="HIQ90530.1"/>
    </source>
</evidence>
<evidence type="ECO:0000256" key="8">
    <source>
        <dbReference type="ARBA" id="ARBA00023136"/>
    </source>
</evidence>
<dbReference type="AlphaFoldDB" id="A0A9D0ZQS8"/>
<reference evidence="12" key="2">
    <citation type="journal article" date="2021" name="PeerJ">
        <title>Extensive microbial diversity within the chicken gut microbiome revealed by metagenomics and culture.</title>
        <authorList>
            <person name="Gilroy R."/>
            <person name="Ravi A."/>
            <person name="Getino M."/>
            <person name="Pursley I."/>
            <person name="Horton D.L."/>
            <person name="Alikhan N.F."/>
            <person name="Baker D."/>
            <person name="Gharbi K."/>
            <person name="Hall N."/>
            <person name="Watson M."/>
            <person name="Adriaenssens E.M."/>
            <person name="Foster-Nyarko E."/>
            <person name="Jarju S."/>
            <person name="Secka A."/>
            <person name="Antonio M."/>
            <person name="Oren A."/>
            <person name="Chaudhuri R.R."/>
            <person name="La Ragione R."/>
            <person name="Hildebrand F."/>
            <person name="Pallen M.J."/>
        </authorList>
    </citation>
    <scope>NUCLEOTIDE SEQUENCE</scope>
    <source>
        <strain evidence="12">CHK147-3167</strain>
    </source>
</reference>
<dbReference type="PANTHER" id="PTHR43738:SF2">
    <property type="entry name" value="ABC TRANSPORTER PERMEASE"/>
    <property type="match status" value="1"/>
</dbReference>
<evidence type="ECO:0000256" key="3">
    <source>
        <dbReference type="ARBA" id="ARBA00011131"/>
    </source>
</evidence>
<evidence type="ECO:0000256" key="7">
    <source>
        <dbReference type="ARBA" id="ARBA00022989"/>
    </source>
</evidence>
<evidence type="ECO:0000256" key="2">
    <source>
        <dbReference type="ARBA" id="ARBA00008697"/>
    </source>
</evidence>
<keyword evidence="8 10" id="KW-0472">Membrane</keyword>
<reference evidence="12" key="1">
    <citation type="submission" date="2020-10" db="EMBL/GenBank/DDBJ databases">
        <authorList>
            <person name="Gilroy R."/>
        </authorList>
    </citation>
    <scope>NUCLEOTIDE SEQUENCE</scope>
    <source>
        <strain evidence="12">CHK147-3167</strain>
    </source>
</reference>
<evidence type="ECO:0000256" key="10">
    <source>
        <dbReference type="SAM" id="Phobius"/>
    </source>
</evidence>
<keyword evidence="6 10" id="KW-0812">Transmembrane</keyword>
<evidence type="ECO:0000259" key="11">
    <source>
        <dbReference type="Pfam" id="PF02687"/>
    </source>
</evidence>
<dbReference type="InterPro" id="IPR051125">
    <property type="entry name" value="ABC-4/HrtB_transporter"/>
</dbReference>